<dbReference type="Pfam" id="PF02519">
    <property type="entry name" value="Auxin_inducible"/>
    <property type="match status" value="1"/>
</dbReference>
<evidence type="ECO:0000313" key="2">
    <source>
        <dbReference type="EMBL" id="KAF3435819.1"/>
    </source>
</evidence>
<evidence type="ECO:0000313" key="3">
    <source>
        <dbReference type="Proteomes" id="UP000796880"/>
    </source>
</evidence>
<accession>A0A8K0GRK1</accession>
<evidence type="ECO:0008006" key="4">
    <source>
        <dbReference type="Google" id="ProtNLM"/>
    </source>
</evidence>
<organism evidence="2 3">
    <name type="scientific">Rhamnella rubrinervis</name>
    <dbReference type="NCBI Taxonomy" id="2594499"/>
    <lineage>
        <taxon>Eukaryota</taxon>
        <taxon>Viridiplantae</taxon>
        <taxon>Streptophyta</taxon>
        <taxon>Embryophyta</taxon>
        <taxon>Tracheophyta</taxon>
        <taxon>Spermatophyta</taxon>
        <taxon>Magnoliopsida</taxon>
        <taxon>eudicotyledons</taxon>
        <taxon>Gunneridae</taxon>
        <taxon>Pentapetalae</taxon>
        <taxon>rosids</taxon>
        <taxon>fabids</taxon>
        <taxon>Rosales</taxon>
        <taxon>Rhamnaceae</taxon>
        <taxon>rhamnoid group</taxon>
        <taxon>Rhamneae</taxon>
        <taxon>Rhamnella</taxon>
    </lineage>
</organism>
<name>A0A8K0GRK1_9ROSA</name>
<dbReference type="EMBL" id="VOIH02000010">
    <property type="protein sequence ID" value="KAF3435819.1"/>
    <property type="molecule type" value="Genomic_DNA"/>
</dbReference>
<evidence type="ECO:0000256" key="1">
    <source>
        <dbReference type="ARBA" id="ARBA00006974"/>
    </source>
</evidence>
<sequence length="121" mass="13829">MEPICTKGLRHPKRIFCGFVGDGQKKRFVIPICLLKEPSFQYLLSQAEAEFDYDYPMGGITISCHEDIFFSLISRLNVSSSCLGHHSMKTIQVLLSPAAEERWIDDHPVKLLTFLVEKITR</sequence>
<dbReference type="AlphaFoldDB" id="A0A8K0GRK1"/>
<comment type="similarity">
    <text evidence="1">Belongs to the ARG7 family.</text>
</comment>
<proteinExistence type="inferred from homology"/>
<dbReference type="InterPro" id="IPR003676">
    <property type="entry name" value="SAUR_fam"/>
</dbReference>
<dbReference type="PANTHER" id="PTHR31929">
    <property type="entry name" value="SAUR-LIKE AUXIN-RESPONSIVE PROTEIN FAMILY-RELATED"/>
    <property type="match status" value="1"/>
</dbReference>
<comment type="caution">
    <text evidence="2">The sequence shown here is derived from an EMBL/GenBank/DDBJ whole genome shotgun (WGS) entry which is preliminary data.</text>
</comment>
<gene>
    <name evidence="2" type="ORF">FNV43_RR22911</name>
</gene>
<dbReference type="Proteomes" id="UP000796880">
    <property type="component" value="Unassembled WGS sequence"/>
</dbReference>
<keyword evidence="3" id="KW-1185">Reference proteome</keyword>
<reference evidence="2" key="1">
    <citation type="submission" date="2020-03" db="EMBL/GenBank/DDBJ databases">
        <title>A high-quality chromosome-level genome assembly of a woody plant with both climbing and erect habits, Rhamnella rubrinervis.</title>
        <authorList>
            <person name="Lu Z."/>
            <person name="Yang Y."/>
            <person name="Zhu X."/>
            <person name="Sun Y."/>
        </authorList>
    </citation>
    <scope>NUCLEOTIDE SEQUENCE</scope>
    <source>
        <strain evidence="2">BYM</strain>
        <tissue evidence="2">Leaf</tissue>
    </source>
</reference>
<dbReference type="GO" id="GO:0009733">
    <property type="term" value="P:response to auxin"/>
    <property type="evidence" value="ECO:0007669"/>
    <property type="project" value="InterPro"/>
</dbReference>
<protein>
    <recommendedName>
        <fullName evidence="4">Small auxin up regulated protein</fullName>
    </recommendedName>
</protein>